<name>A0A553P1W4_TIGCA</name>
<dbReference type="SUPFAM" id="SSF57716">
    <property type="entry name" value="Glucocorticoid receptor-like (DNA-binding domain)"/>
    <property type="match status" value="1"/>
</dbReference>
<organism evidence="7 8">
    <name type="scientific">Tigriopus californicus</name>
    <name type="common">Marine copepod</name>
    <dbReference type="NCBI Taxonomy" id="6832"/>
    <lineage>
        <taxon>Eukaryota</taxon>
        <taxon>Metazoa</taxon>
        <taxon>Ecdysozoa</taxon>
        <taxon>Arthropoda</taxon>
        <taxon>Crustacea</taxon>
        <taxon>Multicrustacea</taxon>
        <taxon>Hexanauplia</taxon>
        <taxon>Copepoda</taxon>
        <taxon>Harpacticoida</taxon>
        <taxon>Harpacticidae</taxon>
        <taxon>Tigriopus</taxon>
    </lineage>
</organism>
<keyword evidence="1" id="KW-0479">Metal-binding</keyword>
<dbReference type="Pfam" id="PF05485">
    <property type="entry name" value="THAP"/>
    <property type="match status" value="1"/>
</dbReference>
<evidence type="ECO:0000256" key="2">
    <source>
        <dbReference type="ARBA" id="ARBA00022771"/>
    </source>
</evidence>
<reference evidence="7 8" key="1">
    <citation type="journal article" date="2018" name="Nat. Ecol. Evol.">
        <title>Genomic signatures of mitonuclear coevolution across populations of Tigriopus californicus.</title>
        <authorList>
            <person name="Barreto F.S."/>
            <person name="Watson E.T."/>
            <person name="Lima T.G."/>
            <person name="Willett C.S."/>
            <person name="Edmands S."/>
            <person name="Li W."/>
            <person name="Burton R.S."/>
        </authorList>
    </citation>
    <scope>NUCLEOTIDE SEQUENCE [LARGE SCALE GENOMIC DNA]</scope>
    <source>
        <strain evidence="7 8">San Diego</strain>
    </source>
</reference>
<accession>A0A553P1W4</accession>
<sequence length="55" mass="6249">MVNKCCAPGCRTGYKALEDHERTDQVAKLEAVSIHKFPPDPSLQQKWIQAIPRKD</sequence>
<dbReference type="GO" id="GO:0003677">
    <property type="term" value="F:DNA binding"/>
    <property type="evidence" value="ECO:0007669"/>
    <property type="project" value="UniProtKB-UniRule"/>
</dbReference>
<dbReference type="AlphaFoldDB" id="A0A553P1W4"/>
<keyword evidence="8" id="KW-1185">Reference proteome</keyword>
<dbReference type="GO" id="GO:0008270">
    <property type="term" value="F:zinc ion binding"/>
    <property type="evidence" value="ECO:0007669"/>
    <property type="project" value="UniProtKB-KW"/>
</dbReference>
<feature type="domain" description="THAP-type" evidence="6">
    <location>
        <begin position="1"/>
        <end position="55"/>
    </location>
</feature>
<evidence type="ECO:0000256" key="4">
    <source>
        <dbReference type="ARBA" id="ARBA00023125"/>
    </source>
</evidence>
<dbReference type="PROSITE" id="PS50950">
    <property type="entry name" value="ZF_THAP"/>
    <property type="match status" value="1"/>
</dbReference>
<evidence type="ECO:0000259" key="6">
    <source>
        <dbReference type="PROSITE" id="PS50950"/>
    </source>
</evidence>
<dbReference type="InterPro" id="IPR006612">
    <property type="entry name" value="THAP_Znf"/>
</dbReference>
<evidence type="ECO:0000256" key="1">
    <source>
        <dbReference type="ARBA" id="ARBA00022723"/>
    </source>
</evidence>
<evidence type="ECO:0000256" key="5">
    <source>
        <dbReference type="PROSITE-ProRule" id="PRU00309"/>
    </source>
</evidence>
<proteinExistence type="predicted"/>
<dbReference type="Proteomes" id="UP000318571">
    <property type="component" value="Chromosome 7"/>
</dbReference>
<comment type="caution">
    <text evidence="7">The sequence shown here is derived from an EMBL/GenBank/DDBJ whole genome shotgun (WGS) entry which is preliminary data.</text>
</comment>
<gene>
    <name evidence="7" type="ORF">TCAL_14044</name>
</gene>
<evidence type="ECO:0000313" key="8">
    <source>
        <dbReference type="Proteomes" id="UP000318571"/>
    </source>
</evidence>
<evidence type="ECO:0000313" key="7">
    <source>
        <dbReference type="EMBL" id="TRY71681.1"/>
    </source>
</evidence>
<dbReference type="EMBL" id="VCGU01000008">
    <property type="protein sequence ID" value="TRY71681.1"/>
    <property type="molecule type" value="Genomic_DNA"/>
</dbReference>
<evidence type="ECO:0000256" key="3">
    <source>
        <dbReference type="ARBA" id="ARBA00022833"/>
    </source>
</evidence>
<keyword evidence="2 5" id="KW-0863">Zinc-finger</keyword>
<protein>
    <recommendedName>
        <fullName evidence="6">THAP-type domain-containing protein</fullName>
    </recommendedName>
</protein>
<keyword evidence="3" id="KW-0862">Zinc</keyword>
<keyword evidence="4 5" id="KW-0238">DNA-binding</keyword>